<organism evidence="1 2">
    <name type="scientific">Stylosanthes scabra</name>
    <dbReference type="NCBI Taxonomy" id="79078"/>
    <lineage>
        <taxon>Eukaryota</taxon>
        <taxon>Viridiplantae</taxon>
        <taxon>Streptophyta</taxon>
        <taxon>Embryophyta</taxon>
        <taxon>Tracheophyta</taxon>
        <taxon>Spermatophyta</taxon>
        <taxon>Magnoliopsida</taxon>
        <taxon>eudicotyledons</taxon>
        <taxon>Gunneridae</taxon>
        <taxon>Pentapetalae</taxon>
        <taxon>rosids</taxon>
        <taxon>fabids</taxon>
        <taxon>Fabales</taxon>
        <taxon>Fabaceae</taxon>
        <taxon>Papilionoideae</taxon>
        <taxon>50 kb inversion clade</taxon>
        <taxon>dalbergioids sensu lato</taxon>
        <taxon>Dalbergieae</taxon>
        <taxon>Pterocarpus clade</taxon>
        <taxon>Stylosanthes</taxon>
    </lineage>
</organism>
<keyword evidence="2" id="KW-1185">Reference proteome</keyword>
<gene>
    <name evidence="1" type="ORF">PIB30_092726</name>
</gene>
<proteinExistence type="predicted"/>
<comment type="caution">
    <text evidence="1">The sequence shown here is derived from an EMBL/GenBank/DDBJ whole genome shotgun (WGS) entry which is preliminary data.</text>
</comment>
<dbReference type="Proteomes" id="UP001341840">
    <property type="component" value="Unassembled WGS sequence"/>
</dbReference>
<accession>A0ABU6RVH4</accession>
<evidence type="ECO:0000313" key="2">
    <source>
        <dbReference type="Proteomes" id="UP001341840"/>
    </source>
</evidence>
<dbReference type="EMBL" id="JASCZI010032140">
    <property type="protein sequence ID" value="MED6127929.1"/>
    <property type="molecule type" value="Genomic_DNA"/>
</dbReference>
<reference evidence="1 2" key="1">
    <citation type="journal article" date="2023" name="Plants (Basel)">
        <title>Bridging the Gap: Combining Genomics and Transcriptomics Approaches to Understand Stylosanthes scabra, an Orphan Legume from the Brazilian Caatinga.</title>
        <authorList>
            <person name="Ferreira-Neto J.R.C."/>
            <person name="da Silva M.D."/>
            <person name="Binneck E."/>
            <person name="de Melo N.F."/>
            <person name="da Silva R.H."/>
            <person name="de Melo A.L.T.M."/>
            <person name="Pandolfi V."/>
            <person name="Bustamante F.O."/>
            <person name="Brasileiro-Vidal A.C."/>
            <person name="Benko-Iseppon A.M."/>
        </authorList>
    </citation>
    <scope>NUCLEOTIDE SEQUENCE [LARGE SCALE GENOMIC DNA]</scope>
    <source>
        <tissue evidence="1">Leaves</tissue>
    </source>
</reference>
<evidence type="ECO:0000313" key="1">
    <source>
        <dbReference type="EMBL" id="MED6127929.1"/>
    </source>
</evidence>
<protein>
    <submittedName>
        <fullName evidence="1">Uncharacterized protein</fullName>
    </submittedName>
</protein>
<name>A0ABU6RVH4_9FABA</name>
<sequence length="133" mass="14854">MESGELMLRVHDECSVFNVYKPMHPSSDTKSCMKIETSELSNQKPPDKLLQVPPLCMSVNEEQKVKPRTDSITIKLNKGPKKEYKCGQGQKGWAEKLPQSQQVSGVPYFSEIVGNNNKACIIADASKKNFDPP</sequence>